<protein>
    <recommendedName>
        <fullName evidence="10">Polysaccharide biosynthesis protein C-terminal domain-containing protein</fullName>
    </recommendedName>
</protein>
<sequence>MEKKQKRSRYSCYYFCIIIVLDILSVIIFLITIKPILLSTGTSSETLKLALDYAYILLIFSPFLMFNKVANEILNAKKAMLAIAIGSFLNMVLDPIFIYNTFKLGIKGAAIATVVSFSISTLFIVYWMFIKRNTYLKITFKDFKYDSKI</sequence>
<evidence type="ECO:0000256" key="2">
    <source>
        <dbReference type="ARBA" id="ARBA00022448"/>
    </source>
</evidence>
<feature type="transmembrane region" description="Helical" evidence="7">
    <location>
        <begin position="82"/>
        <end position="102"/>
    </location>
</feature>
<evidence type="ECO:0000313" key="9">
    <source>
        <dbReference type="Proteomes" id="UP000185490"/>
    </source>
</evidence>
<feature type="transmembrane region" description="Helical" evidence="7">
    <location>
        <begin position="12"/>
        <end position="33"/>
    </location>
</feature>
<proteinExistence type="predicted"/>
<evidence type="ECO:0000313" key="8">
    <source>
        <dbReference type="EMBL" id="APT74843.1"/>
    </source>
</evidence>
<dbReference type="PANTHER" id="PTHR43549">
    <property type="entry name" value="MULTIDRUG RESISTANCE PROTEIN YPNP-RELATED"/>
    <property type="match status" value="1"/>
</dbReference>
<dbReference type="EMBL" id="CP007389">
    <property type="protein sequence ID" value="APT74843.1"/>
    <property type="molecule type" value="Genomic_DNA"/>
</dbReference>
<comment type="subcellular location">
    <subcellularLocation>
        <location evidence="1">Cell membrane</location>
        <topology evidence="1">Multi-pass membrane protein</topology>
    </subcellularLocation>
</comment>
<evidence type="ECO:0000256" key="6">
    <source>
        <dbReference type="ARBA" id="ARBA00023136"/>
    </source>
</evidence>
<keyword evidence="5 7" id="KW-1133">Transmembrane helix</keyword>
<reference evidence="8 9" key="1">
    <citation type="submission" date="2014-02" db="EMBL/GenBank/DDBJ databases">
        <title>Diversity of Thermotogales isolates from hydrothermal vents.</title>
        <authorList>
            <person name="Haverkamp T.H.A."/>
            <person name="Lossouarn J."/>
            <person name="Geslin C."/>
            <person name="Nesbo C.L."/>
        </authorList>
    </citation>
    <scope>NUCLEOTIDE SEQUENCE [LARGE SCALE GENOMIC DNA]</scope>
    <source>
        <strain evidence="8 9">431</strain>
    </source>
</reference>
<dbReference type="Proteomes" id="UP000185490">
    <property type="component" value="Chromosome"/>
</dbReference>
<feature type="transmembrane region" description="Helical" evidence="7">
    <location>
        <begin position="108"/>
        <end position="129"/>
    </location>
</feature>
<gene>
    <name evidence="8" type="ORF">BW47_03970</name>
</gene>
<evidence type="ECO:0000256" key="3">
    <source>
        <dbReference type="ARBA" id="ARBA00022475"/>
    </source>
</evidence>
<keyword evidence="3" id="KW-1003">Cell membrane</keyword>
<keyword evidence="9" id="KW-1185">Reference proteome</keyword>
<name>A0ABN4UXH8_9BACT</name>
<dbReference type="InterPro" id="IPR002528">
    <property type="entry name" value="MATE_fam"/>
</dbReference>
<evidence type="ECO:0008006" key="10">
    <source>
        <dbReference type="Google" id="ProtNLM"/>
    </source>
</evidence>
<dbReference type="InterPro" id="IPR052031">
    <property type="entry name" value="Membrane_Transporter-Flippase"/>
</dbReference>
<organism evidence="8 9">
    <name type="scientific">Thermosipho melanesiensis</name>
    <dbReference type="NCBI Taxonomy" id="46541"/>
    <lineage>
        <taxon>Bacteria</taxon>
        <taxon>Thermotogati</taxon>
        <taxon>Thermotogota</taxon>
        <taxon>Thermotogae</taxon>
        <taxon>Thermotogales</taxon>
        <taxon>Fervidobacteriaceae</taxon>
        <taxon>Thermosipho</taxon>
    </lineage>
</organism>
<evidence type="ECO:0000256" key="7">
    <source>
        <dbReference type="SAM" id="Phobius"/>
    </source>
</evidence>
<keyword evidence="2" id="KW-0813">Transport</keyword>
<dbReference type="PANTHER" id="PTHR43549:SF2">
    <property type="entry name" value="MULTIDRUG RESISTANCE PROTEIN NORM-RELATED"/>
    <property type="match status" value="1"/>
</dbReference>
<feature type="transmembrane region" description="Helical" evidence="7">
    <location>
        <begin position="53"/>
        <end position="70"/>
    </location>
</feature>
<dbReference type="Pfam" id="PF01554">
    <property type="entry name" value="MatE"/>
    <property type="match status" value="1"/>
</dbReference>
<keyword evidence="4 7" id="KW-0812">Transmembrane</keyword>
<evidence type="ECO:0000256" key="4">
    <source>
        <dbReference type="ARBA" id="ARBA00022692"/>
    </source>
</evidence>
<evidence type="ECO:0000256" key="1">
    <source>
        <dbReference type="ARBA" id="ARBA00004651"/>
    </source>
</evidence>
<evidence type="ECO:0000256" key="5">
    <source>
        <dbReference type="ARBA" id="ARBA00022989"/>
    </source>
</evidence>
<accession>A0ABN4UXH8</accession>
<keyword evidence="6 7" id="KW-0472">Membrane</keyword>